<keyword evidence="2" id="KW-1185">Reference proteome</keyword>
<gene>
    <name evidence="1" type="ORF">BDN72DRAFT_429375</name>
</gene>
<evidence type="ECO:0000313" key="2">
    <source>
        <dbReference type="Proteomes" id="UP000308600"/>
    </source>
</evidence>
<reference evidence="1 2" key="1">
    <citation type="journal article" date="2019" name="Nat. Ecol. Evol.">
        <title>Megaphylogeny resolves global patterns of mushroom evolution.</title>
        <authorList>
            <person name="Varga T."/>
            <person name="Krizsan K."/>
            <person name="Foldi C."/>
            <person name="Dima B."/>
            <person name="Sanchez-Garcia M."/>
            <person name="Sanchez-Ramirez S."/>
            <person name="Szollosi G.J."/>
            <person name="Szarkandi J.G."/>
            <person name="Papp V."/>
            <person name="Albert L."/>
            <person name="Andreopoulos W."/>
            <person name="Angelini C."/>
            <person name="Antonin V."/>
            <person name="Barry K.W."/>
            <person name="Bougher N.L."/>
            <person name="Buchanan P."/>
            <person name="Buyck B."/>
            <person name="Bense V."/>
            <person name="Catcheside P."/>
            <person name="Chovatia M."/>
            <person name="Cooper J."/>
            <person name="Damon W."/>
            <person name="Desjardin D."/>
            <person name="Finy P."/>
            <person name="Geml J."/>
            <person name="Haridas S."/>
            <person name="Hughes K."/>
            <person name="Justo A."/>
            <person name="Karasinski D."/>
            <person name="Kautmanova I."/>
            <person name="Kiss B."/>
            <person name="Kocsube S."/>
            <person name="Kotiranta H."/>
            <person name="LaButti K.M."/>
            <person name="Lechner B.E."/>
            <person name="Liimatainen K."/>
            <person name="Lipzen A."/>
            <person name="Lukacs Z."/>
            <person name="Mihaltcheva S."/>
            <person name="Morgado L.N."/>
            <person name="Niskanen T."/>
            <person name="Noordeloos M.E."/>
            <person name="Ohm R.A."/>
            <person name="Ortiz-Santana B."/>
            <person name="Ovrebo C."/>
            <person name="Racz N."/>
            <person name="Riley R."/>
            <person name="Savchenko A."/>
            <person name="Shiryaev A."/>
            <person name="Soop K."/>
            <person name="Spirin V."/>
            <person name="Szebenyi C."/>
            <person name="Tomsovsky M."/>
            <person name="Tulloss R.E."/>
            <person name="Uehling J."/>
            <person name="Grigoriev I.V."/>
            <person name="Vagvolgyi C."/>
            <person name="Papp T."/>
            <person name="Martin F.M."/>
            <person name="Miettinen O."/>
            <person name="Hibbett D.S."/>
            <person name="Nagy L.G."/>
        </authorList>
    </citation>
    <scope>NUCLEOTIDE SEQUENCE [LARGE SCALE GENOMIC DNA]</scope>
    <source>
        <strain evidence="1 2">NL-1719</strain>
    </source>
</reference>
<accession>A0ACD3A8Q8</accession>
<proteinExistence type="predicted"/>
<name>A0ACD3A8Q8_9AGAR</name>
<sequence length="116" mass="12949">MLLFSHSEPPIRCRTSYYPHWHIQRLFSCFPLCRAVAYTSVTSSLYAGTFAIRNVFPSTYGSSSGYHASFGKKSRTSRSFGAEVVPGMTFGAAAFCWWRRGLRALLKLLAVRGLNG</sequence>
<protein>
    <submittedName>
        <fullName evidence="1">Uncharacterized protein</fullName>
    </submittedName>
</protein>
<evidence type="ECO:0000313" key="1">
    <source>
        <dbReference type="EMBL" id="TFK61784.1"/>
    </source>
</evidence>
<organism evidence="1 2">
    <name type="scientific">Pluteus cervinus</name>
    <dbReference type="NCBI Taxonomy" id="181527"/>
    <lineage>
        <taxon>Eukaryota</taxon>
        <taxon>Fungi</taxon>
        <taxon>Dikarya</taxon>
        <taxon>Basidiomycota</taxon>
        <taxon>Agaricomycotina</taxon>
        <taxon>Agaricomycetes</taxon>
        <taxon>Agaricomycetidae</taxon>
        <taxon>Agaricales</taxon>
        <taxon>Pluteineae</taxon>
        <taxon>Pluteaceae</taxon>
        <taxon>Pluteus</taxon>
    </lineage>
</organism>
<dbReference type="Proteomes" id="UP000308600">
    <property type="component" value="Unassembled WGS sequence"/>
</dbReference>
<dbReference type="EMBL" id="ML208629">
    <property type="protein sequence ID" value="TFK61784.1"/>
    <property type="molecule type" value="Genomic_DNA"/>
</dbReference>